<dbReference type="RefSeq" id="WP_070074222.1">
    <property type="nucleotide sequence ID" value="NZ_CP017449.1"/>
</dbReference>
<geneLocation type="plasmid" evidence="3">
    <name>papv6</name>
</geneLocation>
<evidence type="ECO:0000313" key="2">
    <source>
        <dbReference type="EMBL" id="AOV18699.1"/>
    </source>
</evidence>
<dbReference type="InterPro" id="IPR036515">
    <property type="entry name" value="Transposase_17_sf"/>
</dbReference>
<gene>
    <name evidence="2" type="ORF">BJI67_15750</name>
</gene>
<dbReference type="EMBL" id="CP017449">
    <property type="protein sequence ID" value="AOV18699.1"/>
    <property type="molecule type" value="Genomic_DNA"/>
</dbReference>
<dbReference type="GO" id="GO:0003677">
    <property type="term" value="F:DNA binding"/>
    <property type="evidence" value="ECO:0007669"/>
    <property type="project" value="InterPro"/>
</dbReference>
<keyword evidence="2" id="KW-0614">Plasmid</keyword>
<protein>
    <recommendedName>
        <fullName evidence="4">Transposase IS200-like domain-containing protein</fullName>
    </recommendedName>
</protein>
<name>A0A1D8KCL3_9GAMM</name>
<sequence length="77" mass="8601">MKIRLTEAGRCLHEQWMTLPERFNGVTLDACVMMPNRFHGIVCIQPVGAQFIAPQTPENPHAIPGTMNRAPTSWEGV</sequence>
<proteinExistence type="predicted"/>
<accession>A0A1D8KCL3</accession>
<dbReference type="Gene3D" id="3.30.70.1290">
    <property type="entry name" value="Transposase IS200-like"/>
    <property type="match status" value="1"/>
</dbReference>
<dbReference type="GO" id="GO:0004803">
    <property type="term" value="F:transposase activity"/>
    <property type="evidence" value="ECO:0007669"/>
    <property type="project" value="InterPro"/>
</dbReference>
<organism evidence="2 3">
    <name type="scientific">Acidihalobacter aeolianus</name>
    <dbReference type="NCBI Taxonomy" id="2792603"/>
    <lineage>
        <taxon>Bacteria</taxon>
        <taxon>Pseudomonadati</taxon>
        <taxon>Pseudomonadota</taxon>
        <taxon>Gammaproteobacteria</taxon>
        <taxon>Chromatiales</taxon>
        <taxon>Ectothiorhodospiraceae</taxon>
        <taxon>Acidihalobacter</taxon>
    </lineage>
</organism>
<dbReference type="AlphaFoldDB" id="A0A1D8KCL3"/>
<dbReference type="GO" id="GO:0006313">
    <property type="term" value="P:DNA transposition"/>
    <property type="evidence" value="ECO:0007669"/>
    <property type="project" value="InterPro"/>
</dbReference>
<evidence type="ECO:0000313" key="3">
    <source>
        <dbReference type="Proteomes" id="UP000095342"/>
    </source>
</evidence>
<feature type="region of interest" description="Disordered" evidence="1">
    <location>
        <begin position="55"/>
        <end position="77"/>
    </location>
</feature>
<dbReference type="KEGG" id="aaeo:BJI67_15750"/>
<reference evidence="2 3" key="1">
    <citation type="submission" date="2016-09" db="EMBL/GenBank/DDBJ databases">
        <title>Acidihalobacter prosperus V6 (DSM14174).</title>
        <authorList>
            <person name="Khaleque H.N."/>
            <person name="Ramsay J.P."/>
            <person name="Murphy R.J.T."/>
            <person name="Kaksonen A.H."/>
            <person name="Boxall N.J."/>
            <person name="Watkin E.L.J."/>
        </authorList>
    </citation>
    <scope>NUCLEOTIDE SEQUENCE [LARGE SCALE GENOMIC DNA]</scope>
    <source>
        <strain evidence="2 3">V6</strain>
        <plasmid evidence="3">papv6</plasmid>
    </source>
</reference>
<evidence type="ECO:0008006" key="4">
    <source>
        <dbReference type="Google" id="ProtNLM"/>
    </source>
</evidence>
<evidence type="ECO:0000256" key="1">
    <source>
        <dbReference type="SAM" id="MobiDB-lite"/>
    </source>
</evidence>
<dbReference type="Proteomes" id="UP000095342">
    <property type="component" value="Plasmid pAPV6"/>
</dbReference>
<keyword evidence="3" id="KW-1185">Reference proteome</keyword>